<reference evidence="2" key="1">
    <citation type="submission" date="2022-10" db="EMBL/GenBank/DDBJ databases">
        <authorList>
            <person name="Chen Y."/>
            <person name="Dougan E. K."/>
            <person name="Chan C."/>
            <person name="Rhodes N."/>
            <person name="Thang M."/>
        </authorList>
    </citation>
    <scope>NUCLEOTIDE SEQUENCE</scope>
</reference>
<organism evidence="2">
    <name type="scientific">Cladocopium goreaui</name>
    <dbReference type="NCBI Taxonomy" id="2562237"/>
    <lineage>
        <taxon>Eukaryota</taxon>
        <taxon>Sar</taxon>
        <taxon>Alveolata</taxon>
        <taxon>Dinophyceae</taxon>
        <taxon>Suessiales</taxon>
        <taxon>Symbiodiniaceae</taxon>
        <taxon>Cladocopium</taxon>
    </lineage>
</organism>
<feature type="non-terminal residue" evidence="2">
    <location>
        <position position="1"/>
    </location>
</feature>
<evidence type="ECO:0000313" key="4">
    <source>
        <dbReference type="Proteomes" id="UP001152797"/>
    </source>
</evidence>
<sequence length="1225" mass="138673">VDLDHVTVLKEMKAAGLQGVQMTSRKSFGKTTTLFVMAKSSEKLDFVELTFDKVTVLATAQAPARGSRTETVRKQCTRVSTLLRQSRGNIKVRSSGNGGVQTVPPTQLDNEDDEMKEKETASPKVPPRKVLQRPVPAGMTRFLTLLKVYNRNSKKNTIFLWYTTDPGHYGWLSGTPPAELQSCEVRNGPLQGGRGGSQAGSNGTRLSALPLRLDESSCANTRVSALPALNKQSAPRTRSSALPHVPQSAVSSLGASHGTSDLDGMIDDSRGLAPQPKTKTQSAAAMTKGPREVWKCPYCEWSTKTKHVYAEKKAHLDAWHPSLKAQASLQKTIVLTKVAAKDAYWKCPKCDLGISEELRQSCSGIPGLRSAILRHKKDKHPRASDRCFNFRSNAKCFAARQRTHAAVRNKAAAGRIAKSQGCVHQISFLLWPKWWKVRPNRHDVICLKCKRIQKSVDALEKEPCDFRASFVGRRKAFLDKSFCRATKDFCVKCKRICAQYKDFDQVPCVEKPLPAHMRKRTMTRIWSLAGKSRKRRAEAQILVDQLNAENEVQDFAPNDGIDTARWMTIRGHRPNSPPFELTNLYLHSGDKRAAAHLAASILVPLNHKKASSLMSFKERKLTRLSRLLREFQLQASLGKFDFRLHNNLWRRWNDLCPHFERLRVLDFSHPDSLDLVRQCLEEENAGVRRQPQKADEPAGVPIHPQQKVEHHQNIWKQLWNPPSFTSVDEVQPWLATLPPGVFQDSLSFTGGMLRELTFKKKDKAHGADGWRPSERFETKDAVAAGEFRELRTFGELSRLFDINSGNALLGKFAVLSWELQLWRAEPRVQVDLESNISSFPWLPVHRIWLNSDRSLHRPSLRTALVAAKEGHVLSSELGVDVVCACGEVKPSRQNFLWRCPYRVHLPRGPENEAEKRLLVSTVAFPAAAAMRNLPMDAEALLVHLRTCLFRRPVIATDGSSAGIWKRAAWAVCCQCGFSCAALGPGLDQSAPAAEVYALAVLATAVRESTRFGLSALLVQLREVLSKWQWQQVVYAACIVAKVSNLLDIQLDLLTDSMFVLRLWERILQPCFYSAPWRVLKDAQLRLLLTWWRCFLLILRLREVLQRLARIRITSRLLLWACHFGAHLDPEFVMDFSVIRHELWKLSPSAQALRTRVYAACIVAKVSNLLDIQLDLLTDSMFVLRLWERILQPCFYSAPWRVLKDAQLRLLLTWWRCFLLILRLRE</sequence>
<keyword evidence="4" id="KW-1185">Reference proteome</keyword>
<evidence type="ECO:0000313" key="2">
    <source>
        <dbReference type="EMBL" id="CAI3981866.1"/>
    </source>
</evidence>
<proteinExistence type="predicted"/>
<comment type="caution">
    <text evidence="2">The sequence shown here is derived from an EMBL/GenBank/DDBJ whole genome shotgun (WGS) entry which is preliminary data.</text>
</comment>
<accession>A0A9P1C102</accession>
<dbReference type="EMBL" id="CAMXCT010000668">
    <property type="protein sequence ID" value="CAI3981866.1"/>
    <property type="molecule type" value="Genomic_DNA"/>
</dbReference>
<dbReference type="EMBL" id="CAMXCT020000668">
    <property type="protein sequence ID" value="CAL1135241.1"/>
    <property type="molecule type" value="Genomic_DNA"/>
</dbReference>
<dbReference type="EMBL" id="CAMXCT030000668">
    <property type="protein sequence ID" value="CAL4769178.1"/>
    <property type="molecule type" value="Genomic_DNA"/>
</dbReference>
<gene>
    <name evidence="2" type="ORF">C1SCF055_LOCUS9612</name>
</gene>
<protein>
    <submittedName>
        <fullName evidence="2">Uncharacterized protein</fullName>
    </submittedName>
</protein>
<evidence type="ECO:0000313" key="3">
    <source>
        <dbReference type="EMBL" id="CAL4769178.1"/>
    </source>
</evidence>
<feature type="compositionally biased region" description="Polar residues" evidence="1">
    <location>
        <begin position="230"/>
        <end position="240"/>
    </location>
</feature>
<feature type="compositionally biased region" description="Polar residues" evidence="1">
    <location>
        <begin position="248"/>
        <end position="259"/>
    </location>
</feature>
<feature type="region of interest" description="Disordered" evidence="1">
    <location>
        <begin position="91"/>
        <end position="131"/>
    </location>
</feature>
<dbReference type="AlphaFoldDB" id="A0A9P1C102"/>
<reference evidence="3 4" key="2">
    <citation type="submission" date="2024-05" db="EMBL/GenBank/DDBJ databases">
        <authorList>
            <person name="Chen Y."/>
            <person name="Shah S."/>
            <person name="Dougan E. K."/>
            <person name="Thang M."/>
            <person name="Chan C."/>
        </authorList>
    </citation>
    <scope>NUCLEOTIDE SEQUENCE [LARGE SCALE GENOMIC DNA]</scope>
</reference>
<feature type="non-terminal residue" evidence="2">
    <location>
        <position position="1225"/>
    </location>
</feature>
<dbReference type="Proteomes" id="UP001152797">
    <property type="component" value="Unassembled WGS sequence"/>
</dbReference>
<feature type="region of interest" description="Disordered" evidence="1">
    <location>
        <begin position="229"/>
        <end position="286"/>
    </location>
</feature>
<name>A0A9P1C102_9DINO</name>
<evidence type="ECO:0000256" key="1">
    <source>
        <dbReference type="SAM" id="MobiDB-lite"/>
    </source>
</evidence>